<organism evidence="1 2">
    <name type="scientific">SAR92 clade bacterium</name>
    <dbReference type="NCBI Taxonomy" id="2315479"/>
    <lineage>
        <taxon>Bacteria</taxon>
        <taxon>Pseudomonadati</taxon>
        <taxon>Pseudomonadota</taxon>
        <taxon>Gammaproteobacteria</taxon>
        <taxon>Cellvibrionales</taxon>
        <taxon>Porticoccaceae</taxon>
        <taxon>SAR92 clade</taxon>
    </lineage>
</organism>
<evidence type="ECO:0000313" key="2">
    <source>
        <dbReference type="Proteomes" id="UP000315889"/>
    </source>
</evidence>
<dbReference type="EMBL" id="SHBP01000001">
    <property type="protein sequence ID" value="RZO22868.1"/>
    <property type="molecule type" value="Genomic_DNA"/>
</dbReference>
<dbReference type="Gene3D" id="3.30.1360.120">
    <property type="entry name" value="Probable tRNA modification gtpase trme, domain 1"/>
    <property type="match status" value="1"/>
</dbReference>
<dbReference type="Pfam" id="PF04268">
    <property type="entry name" value="SoxG"/>
    <property type="match status" value="1"/>
</dbReference>
<sequence length="195" mass="20954">MSNTGHQPRSESPLHYGLTSQVTENASSSLVVREIHQGCHLTLRGDSGDTQFAHAVLQVTDVTLPTKPGTYIRSGNTSIYWLGPNEWLVTAASDALSLESALRQELKGHVAVVDVSGGQTQVNLSGEQVGSLLKKASVYDFGSWAEASDQSGRCTQTTFASASALVAKNADGSVDLIIRRSFSDYIMRWLLDAAR</sequence>
<dbReference type="Proteomes" id="UP000315889">
    <property type="component" value="Unassembled WGS sequence"/>
</dbReference>
<dbReference type="InterPro" id="IPR007375">
    <property type="entry name" value="SoxG"/>
</dbReference>
<dbReference type="AlphaFoldDB" id="A0A520MNS3"/>
<reference evidence="1 2" key="1">
    <citation type="submission" date="2019-02" db="EMBL/GenBank/DDBJ databases">
        <title>Prokaryotic population dynamics and viral predation in marine succession experiment using metagenomics: the confinement effect.</title>
        <authorList>
            <person name="Haro-Moreno J.M."/>
            <person name="Rodriguez-Valera F."/>
            <person name="Lopez-Perez M."/>
        </authorList>
    </citation>
    <scope>NUCLEOTIDE SEQUENCE [LARGE SCALE GENOMIC DNA]</scope>
    <source>
        <strain evidence="1">MED-G170</strain>
    </source>
</reference>
<proteinExistence type="predicted"/>
<name>A0A520MNS3_9GAMM</name>
<accession>A0A520MNS3</accession>
<evidence type="ECO:0000313" key="1">
    <source>
        <dbReference type="EMBL" id="RZO22868.1"/>
    </source>
</evidence>
<comment type="caution">
    <text evidence="1">The sequence shown here is derived from an EMBL/GenBank/DDBJ whole genome shotgun (WGS) entry which is preliminary data.</text>
</comment>
<dbReference type="Gene3D" id="3.30.70.1520">
    <property type="entry name" value="Heterotetrameric sarcosine oxidase"/>
    <property type="match status" value="1"/>
</dbReference>
<dbReference type="InterPro" id="IPR027266">
    <property type="entry name" value="TrmE/GcvT-like"/>
</dbReference>
<gene>
    <name evidence="1" type="ORF">EVB03_00445</name>
</gene>
<dbReference type="SUPFAM" id="SSF103025">
    <property type="entry name" value="Folate-binding domain"/>
    <property type="match status" value="1"/>
</dbReference>
<protein>
    <submittedName>
        <fullName evidence="1">Sarcosine oxidase, gamma subunit family protein</fullName>
    </submittedName>
</protein>